<organism evidence="1 2">
    <name type="scientific">Thalassobacter stenotrophicus</name>
    <dbReference type="NCBI Taxonomy" id="266809"/>
    <lineage>
        <taxon>Bacteria</taxon>
        <taxon>Pseudomonadati</taxon>
        <taxon>Pseudomonadota</taxon>
        <taxon>Alphaproteobacteria</taxon>
        <taxon>Rhodobacterales</taxon>
        <taxon>Roseobacteraceae</taxon>
        <taxon>Thalassobacter</taxon>
    </lineage>
</organism>
<dbReference type="AlphaFoldDB" id="A0A0N7LTP3"/>
<protein>
    <submittedName>
        <fullName evidence="1">YHS domain protein</fullName>
    </submittedName>
</protein>
<evidence type="ECO:0000313" key="1">
    <source>
        <dbReference type="EMBL" id="CUH61258.1"/>
    </source>
</evidence>
<name>A0A0N7LTP3_9RHOB</name>
<dbReference type="EMBL" id="CYRX01000031">
    <property type="protein sequence ID" value="CUH61258.1"/>
    <property type="molecule type" value="Genomic_DNA"/>
</dbReference>
<accession>A0A0N7LTP3</accession>
<dbReference type="RefSeq" id="WP_058124045.1">
    <property type="nucleotide sequence ID" value="NZ_CYRX01000031.1"/>
</dbReference>
<evidence type="ECO:0000313" key="2">
    <source>
        <dbReference type="Proteomes" id="UP000051298"/>
    </source>
</evidence>
<dbReference type="Proteomes" id="UP000051298">
    <property type="component" value="Unassembled WGS sequence"/>
</dbReference>
<reference evidence="1 2" key="1">
    <citation type="submission" date="2015-09" db="EMBL/GenBank/DDBJ databases">
        <authorList>
            <consortium name="Swine Surveillance"/>
        </authorList>
    </citation>
    <scope>NUCLEOTIDE SEQUENCE [LARGE SCALE GENOMIC DNA]</scope>
    <source>
        <strain evidence="1 2">CECT 5294</strain>
    </source>
</reference>
<gene>
    <name evidence="1" type="ORF">THS5294_02561</name>
</gene>
<dbReference type="NCBIfam" id="NF041384">
    <property type="entry name" value="YHS_seleno_dom"/>
    <property type="match status" value="1"/>
</dbReference>
<proteinExistence type="predicted"/>
<sequence>MPLTRRTLLIASAASLATVYGIQSVIADTGDLGGLIYKTSDGVAIDGTDTVAYFTQGKPVAGSAAFTHDWQGATWQFSSAENRDLFAADPTAYAPQYGGYCAWAVGEKNSLASTEPERWAIVDDKLYLNFNRGVQRRWDKDRAGFIAQGDINWPDLVAGNS</sequence>